<name>A0A9Q0M6U7_BLOTA</name>
<reference evidence="1" key="1">
    <citation type="submission" date="2022-12" db="EMBL/GenBank/DDBJ databases">
        <title>Genome assemblies of Blomia tropicalis.</title>
        <authorList>
            <person name="Cui Y."/>
        </authorList>
    </citation>
    <scope>NUCLEOTIDE SEQUENCE</scope>
    <source>
        <tissue evidence="1">Adult mites</tissue>
    </source>
</reference>
<feature type="non-terminal residue" evidence="1">
    <location>
        <position position="91"/>
    </location>
</feature>
<organism evidence="1 2">
    <name type="scientific">Blomia tropicalis</name>
    <name type="common">Mite</name>
    <dbReference type="NCBI Taxonomy" id="40697"/>
    <lineage>
        <taxon>Eukaryota</taxon>
        <taxon>Metazoa</taxon>
        <taxon>Ecdysozoa</taxon>
        <taxon>Arthropoda</taxon>
        <taxon>Chelicerata</taxon>
        <taxon>Arachnida</taxon>
        <taxon>Acari</taxon>
        <taxon>Acariformes</taxon>
        <taxon>Sarcoptiformes</taxon>
        <taxon>Astigmata</taxon>
        <taxon>Glycyphagoidea</taxon>
        <taxon>Echimyopodidae</taxon>
        <taxon>Blomia</taxon>
    </lineage>
</organism>
<dbReference type="Proteomes" id="UP001142055">
    <property type="component" value="Chromosome 2"/>
</dbReference>
<dbReference type="AlphaFoldDB" id="A0A9Q0M6U7"/>
<dbReference type="EMBL" id="JAPWDV010000002">
    <property type="protein sequence ID" value="KAJ6219944.1"/>
    <property type="molecule type" value="Genomic_DNA"/>
</dbReference>
<keyword evidence="2" id="KW-1185">Reference proteome</keyword>
<gene>
    <name evidence="1" type="ORF">RDWZM_005756</name>
</gene>
<protein>
    <submittedName>
        <fullName evidence="1">Uncharacterized protein</fullName>
    </submittedName>
</protein>
<comment type="caution">
    <text evidence="1">The sequence shown here is derived from an EMBL/GenBank/DDBJ whole genome shotgun (WGS) entry which is preliminary data.</text>
</comment>
<accession>A0A9Q0M6U7</accession>
<feature type="non-terminal residue" evidence="1">
    <location>
        <position position="1"/>
    </location>
</feature>
<proteinExistence type="predicted"/>
<evidence type="ECO:0000313" key="1">
    <source>
        <dbReference type="EMBL" id="KAJ6219944.1"/>
    </source>
</evidence>
<evidence type="ECO:0000313" key="2">
    <source>
        <dbReference type="Proteomes" id="UP001142055"/>
    </source>
</evidence>
<sequence>EALDLAKSIENGRHKTKLLLGPIALQILFDECSMHDCSHFPMSNRCDMCNLKLISLQFSSSCGYFYCSFGPCQWINWDRRQMAAPRSLLFK</sequence>